<evidence type="ECO:0000256" key="3">
    <source>
        <dbReference type="ARBA" id="ARBA00006792"/>
    </source>
</evidence>
<comment type="function">
    <text evidence="1 9">Component of the MICOS complex, a large protein complex of the mitochondrial inner membrane that plays crucial roles in the maintenance of crista junctions, inner membrane architecture, and formation of contact sites to the outer membrane.</text>
</comment>
<dbReference type="PANTHER" id="PTHR21304">
    <property type="entry name" value="MICOS COMPLEX SUBUNIT MIC10"/>
    <property type="match status" value="1"/>
</dbReference>
<dbReference type="Pfam" id="PF04418">
    <property type="entry name" value="DUF543"/>
    <property type="match status" value="1"/>
</dbReference>
<proteinExistence type="inferred from homology"/>
<gene>
    <name evidence="11" type="primary">LOC108079174</name>
</gene>
<evidence type="ECO:0000313" key="11">
    <source>
        <dbReference type="RefSeq" id="XP_017028914.1"/>
    </source>
</evidence>
<dbReference type="RefSeq" id="XP_017028914.1">
    <property type="nucleotide sequence ID" value="XM_017173425.3"/>
</dbReference>
<keyword evidence="10" id="KW-1185">Reference proteome</keyword>
<evidence type="ECO:0000256" key="4">
    <source>
        <dbReference type="ARBA" id="ARBA00022692"/>
    </source>
</evidence>
<keyword evidence="5 9" id="KW-0999">Mitochondrion inner membrane</keyword>
<keyword evidence="4 9" id="KW-0812">Transmembrane</keyword>
<evidence type="ECO:0000256" key="7">
    <source>
        <dbReference type="ARBA" id="ARBA00023128"/>
    </source>
</evidence>
<reference evidence="11" key="1">
    <citation type="submission" date="2025-08" db="UniProtKB">
        <authorList>
            <consortium name="RefSeq"/>
        </authorList>
    </citation>
    <scope>IDENTIFICATION</scope>
    <source>
        <strain evidence="11">14028-0561.14</strain>
        <tissue evidence="11">Whole fly</tissue>
    </source>
</reference>
<comment type="subunit">
    <text evidence="9">Component of the mitochondrial contact site and cristae organizing system (MICOS) complex.</text>
</comment>
<dbReference type="Proteomes" id="UP001652661">
    <property type="component" value="Chromosome X"/>
</dbReference>
<dbReference type="GO" id="GO:0061617">
    <property type="term" value="C:MICOS complex"/>
    <property type="evidence" value="ECO:0007669"/>
    <property type="project" value="UniProtKB-UniRule"/>
</dbReference>
<feature type="transmembrane region" description="Helical" evidence="9">
    <location>
        <begin position="29"/>
        <end position="48"/>
    </location>
</feature>
<accession>A0A6P4J0C3</accession>
<dbReference type="OrthoDB" id="1916310at2759"/>
<comment type="subcellular location">
    <subcellularLocation>
        <location evidence="2 9">Mitochondrion inner membrane</location>
        <topology evidence="2 9">Single-pass membrane protein</topology>
    </subcellularLocation>
</comment>
<organism evidence="10 11">
    <name type="scientific">Drosophila kikkawai</name>
    <name type="common">Fruit fly</name>
    <dbReference type="NCBI Taxonomy" id="30033"/>
    <lineage>
        <taxon>Eukaryota</taxon>
        <taxon>Metazoa</taxon>
        <taxon>Ecdysozoa</taxon>
        <taxon>Arthropoda</taxon>
        <taxon>Hexapoda</taxon>
        <taxon>Insecta</taxon>
        <taxon>Pterygota</taxon>
        <taxon>Neoptera</taxon>
        <taxon>Endopterygota</taxon>
        <taxon>Diptera</taxon>
        <taxon>Brachycera</taxon>
        <taxon>Muscomorpha</taxon>
        <taxon>Ephydroidea</taxon>
        <taxon>Drosophilidae</taxon>
        <taxon>Drosophila</taxon>
        <taxon>Sophophora</taxon>
    </lineage>
</organism>
<dbReference type="OMA" id="CLADCAI"/>
<protein>
    <recommendedName>
        <fullName evidence="9">MICOS complex subunit MIC10</fullName>
    </recommendedName>
</protein>
<keyword evidence="8 9" id="KW-0472">Membrane</keyword>
<sequence>MVDTTSSSSPAVAPEDRLSENLNRCLSNALVKGVGGLVIGSVVTLLFFRRRIWPVWLGTGFGVGMAYRGCEKELNEIKFDNQK</sequence>
<evidence type="ECO:0000256" key="8">
    <source>
        <dbReference type="ARBA" id="ARBA00023136"/>
    </source>
</evidence>
<comment type="similarity">
    <text evidence="3 9">Belongs to the MICOS complex subunit Mic10 family.</text>
</comment>
<evidence type="ECO:0000256" key="2">
    <source>
        <dbReference type="ARBA" id="ARBA00004434"/>
    </source>
</evidence>
<evidence type="ECO:0000313" key="10">
    <source>
        <dbReference type="Proteomes" id="UP001652661"/>
    </source>
</evidence>
<dbReference type="PANTHER" id="PTHR21304:SF0">
    <property type="entry name" value="MICOS COMPLEX SUBUNIT MIC10"/>
    <property type="match status" value="1"/>
</dbReference>
<evidence type="ECO:0000256" key="5">
    <source>
        <dbReference type="ARBA" id="ARBA00022792"/>
    </source>
</evidence>
<keyword evidence="6 9" id="KW-1133">Transmembrane helix</keyword>
<keyword evidence="7 9" id="KW-0496">Mitochondrion</keyword>
<dbReference type="AlphaFoldDB" id="A0A6P4J0C3"/>
<evidence type="ECO:0000256" key="6">
    <source>
        <dbReference type="ARBA" id="ARBA00022989"/>
    </source>
</evidence>
<evidence type="ECO:0000256" key="1">
    <source>
        <dbReference type="ARBA" id="ARBA00002689"/>
    </source>
</evidence>
<dbReference type="InterPro" id="IPR007512">
    <property type="entry name" value="Mic10"/>
</dbReference>
<dbReference type="GeneID" id="108079174"/>
<evidence type="ECO:0000256" key="9">
    <source>
        <dbReference type="RuleBase" id="RU363011"/>
    </source>
</evidence>
<name>A0A6P4J0C3_DROKI</name>